<dbReference type="Proteomes" id="UP001442494">
    <property type="component" value="Unassembled WGS sequence"/>
</dbReference>
<comment type="caution">
    <text evidence="1">The sequence shown here is derived from an EMBL/GenBank/DDBJ whole genome shotgun (WGS) entry which is preliminary data.</text>
</comment>
<dbReference type="RefSeq" id="WP_199313356.1">
    <property type="nucleotide sequence ID" value="NZ_JAMPKK010000002.1"/>
</dbReference>
<reference evidence="1 2" key="1">
    <citation type="submission" date="2022-04" db="EMBL/GenBank/DDBJ databases">
        <title>Positive selection, recombination, and allopatry shape intraspecific diversity of widespread and dominant cyanobacteria.</title>
        <authorList>
            <person name="Wei J."/>
            <person name="Shu W."/>
            <person name="Hu C."/>
        </authorList>
    </citation>
    <scope>NUCLEOTIDE SEQUENCE [LARGE SCALE GENOMIC DNA]</scope>
    <source>
        <strain evidence="1 2">GB2-A5</strain>
    </source>
</reference>
<proteinExistence type="predicted"/>
<name>A0ABV0JI94_9CYAN</name>
<evidence type="ECO:0000313" key="1">
    <source>
        <dbReference type="EMBL" id="MEP0863153.1"/>
    </source>
</evidence>
<sequence>MIENMVAGAFYPLTGLFETILKEVYAEKQRKHEQRMKELQIIADSSLRDAYVQQLLLDKFLAPVDNAQHEIQNTAKHAQYLAETFNYYHQDHRATKEEAKEICYQLRLLAIKISQIDSLYELKVIYQAATLFVYQLSRFKHEDRKYSLERALRKNILDVLNTCIAVETNFQRRVSFMGVD</sequence>
<dbReference type="EMBL" id="JAMPKK010000002">
    <property type="protein sequence ID" value="MEP0863153.1"/>
    <property type="molecule type" value="Genomic_DNA"/>
</dbReference>
<gene>
    <name evidence="1" type="ORF">NDI37_01555</name>
</gene>
<organism evidence="1 2">
    <name type="scientific">Funiculus sociatus GB2-A5</name>
    <dbReference type="NCBI Taxonomy" id="2933946"/>
    <lineage>
        <taxon>Bacteria</taxon>
        <taxon>Bacillati</taxon>
        <taxon>Cyanobacteriota</taxon>
        <taxon>Cyanophyceae</taxon>
        <taxon>Coleofasciculales</taxon>
        <taxon>Coleofasciculaceae</taxon>
        <taxon>Funiculus</taxon>
    </lineage>
</organism>
<evidence type="ECO:0000313" key="2">
    <source>
        <dbReference type="Proteomes" id="UP001442494"/>
    </source>
</evidence>
<accession>A0ABV0JI94</accession>
<protein>
    <submittedName>
        <fullName evidence="1">Uncharacterized protein</fullName>
    </submittedName>
</protein>
<keyword evidence="2" id="KW-1185">Reference proteome</keyword>